<feature type="transmembrane region" description="Helical" evidence="1">
    <location>
        <begin position="34"/>
        <end position="55"/>
    </location>
</feature>
<gene>
    <name evidence="2" type="ORF">GCM10009560_18980</name>
</gene>
<keyword evidence="1" id="KW-0472">Membrane</keyword>
<evidence type="ECO:0000256" key="1">
    <source>
        <dbReference type="SAM" id="Phobius"/>
    </source>
</evidence>
<evidence type="ECO:0000313" key="3">
    <source>
        <dbReference type="Proteomes" id="UP001501578"/>
    </source>
</evidence>
<dbReference type="Proteomes" id="UP001501578">
    <property type="component" value="Unassembled WGS sequence"/>
</dbReference>
<keyword evidence="3" id="KW-1185">Reference proteome</keyword>
<feature type="transmembrane region" description="Helical" evidence="1">
    <location>
        <begin position="90"/>
        <end position="108"/>
    </location>
</feature>
<evidence type="ECO:0008006" key="4">
    <source>
        <dbReference type="Google" id="ProtNLM"/>
    </source>
</evidence>
<dbReference type="EMBL" id="BAAAHQ010000008">
    <property type="protein sequence ID" value="GAA0920634.1"/>
    <property type="molecule type" value="Genomic_DNA"/>
</dbReference>
<organism evidence="2 3">
    <name type="scientific">Nonomuraea longicatena</name>
    <dbReference type="NCBI Taxonomy" id="83682"/>
    <lineage>
        <taxon>Bacteria</taxon>
        <taxon>Bacillati</taxon>
        <taxon>Actinomycetota</taxon>
        <taxon>Actinomycetes</taxon>
        <taxon>Streptosporangiales</taxon>
        <taxon>Streptosporangiaceae</taxon>
        <taxon>Nonomuraea</taxon>
    </lineage>
</organism>
<evidence type="ECO:0000313" key="2">
    <source>
        <dbReference type="EMBL" id="GAA0920634.1"/>
    </source>
</evidence>
<proteinExistence type="predicted"/>
<accession>A0ABP3ZIR6</accession>
<keyword evidence="1" id="KW-1133">Transmembrane helix</keyword>
<sequence length="120" mass="12307">MAGAAIVALEGLVALALSLYFAFGTITGSAGNLTMAVAEIVFFAAVGAGLLWVAWGGLLKLERWGRAPSVITQLFMLPIGYTMFQNDLPAIGAPLVAVALAGLGVLLAPPTTQALYDQDA</sequence>
<comment type="caution">
    <text evidence="2">The sequence shown here is derived from an EMBL/GenBank/DDBJ whole genome shotgun (WGS) entry which is preliminary data.</text>
</comment>
<keyword evidence="1" id="KW-0812">Transmembrane</keyword>
<reference evidence="3" key="1">
    <citation type="journal article" date="2019" name="Int. J. Syst. Evol. Microbiol.">
        <title>The Global Catalogue of Microorganisms (GCM) 10K type strain sequencing project: providing services to taxonomists for standard genome sequencing and annotation.</title>
        <authorList>
            <consortium name="The Broad Institute Genomics Platform"/>
            <consortium name="The Broad Institute Genome Sequencing Center for Infectious Disease"/>
            <person name="Wu L."/>
            <person name="Ma J."/>
        </authorList>
    </citation>
    <scope>NUCLEOTIDE SEQUENCE [LARGE SCALE GENOMIC DNA]</scope>
    <source>
        <strain evidence="3">JCM 11136</strain>
    </source>
</reference>
<name>A0ABP3ZIR6_9ACTN</name>
<protein>
    <recommendedName>
        <fullName evidence="4">Integral membrane protein</fullName>
    </recommendedName>
</protein>